<sequence>MIKIATNQAITADQFIHVLTASGINRPTEDRGRMQRMLNNANVLLTAWDDEQLIGVLRGVSDRSYCTFVSELAVTKDYQHQGIATKLLLQLRTMQGPNVSIMLLSAPSAMTFYPKVGFESVPTGFKVQRRY</sequence>
<dbReference type="PROSITE" id="PS51186">
    <property type="entry name" value="GNAT"/>
    <property type="match status" value="1"/>
</dbReference>
<dbReference type="RefSeq" id="WP_003602255.1">
    <property type="nucleotide sequence ID" value="NZ_AQVS01000001.1"/>
</dbReference>
<dbReference type="Proteomes" id="UP000284123">
    <property type="component" value="Unassembled WGS sequence"/>
</dbReference>
<evidence type="ECO:0000313" key="5">
    <source>
        <dbReference type="Proteomes" id="UP000284716"/>
    </source>
</evidence>
<comment type="caution">
    <text evidence="3">The sequence shown here is derived from an EMBL/GenBank/DDBJ whole genome shotgun (WGS) entry which is preliminary data.</text>
</comment>
<name>A0A422LVJ7_LACPA</name>
<evidence type="ECO:0000313" key="2">
    <source>
        <dbReference type="EMBL" id="RND82783.1"/>
    </source>
</evidence>
<dbReference type="PANTHER" id="PTHR43233">
    <property type="entry name" value="FAMILY N-ACETYLTRANSFERASE, PUTATIVE (AFU_ORTHOLOGUE AFUA_6G03350)-RELATED"/>
    <property type="match status" value="1"/>
</dbReference>
<evidence type="ECO:0000259" key="1">
    <source>
        <dbReference type="PROSITE" id="PS51186"/>
    </source>
</evidence>
<organism evidence="3 4">
    <name type="scientific">Lacticaseibacillus paracasei</name>
    <name type="common">Lactobacillus paracasei</name>
    <dbReference type="NCBI Taxonomy" id="1597"/>
    <lineage>
        <taxon>Bacteria</taxon>
        <taxon>Bacillati</taxon>
        <taxon>Bacillota</taxon>
        <taxon>Bacilli</taxon>
        <taxon>Lactobacillales</taxon>
        <taxon>Lactobacillaceae</taxon>
        <taxon>Lacticaseibacillus</taxon>
    </lineage>
</organism>
<dbReference type="InterPro" id="IPR000182">
    <property type="entry name" value="GNAT_dom"/>
</dbReference>
<reference evidence="4 5" key="1">
    <citation type="journal article" date="2018" name="Front. Microbiol.">
        <title>Conversion of Methionine to Cysteine in Lactobacillus paracasei Depends on the Highly Mobile cysK-ctl-cysE Gene Cluster.</title>
        <authorList>
            <person name="Wuthrich D."/>
            <person name="Irmler S."/>
            <person name="Berthoud H."/>
            <person name="Guggenbuhl B."/>
            <person name="Eugster E."/>
            <person name="Bruggmann R."/>
        </authorList>
    </citation>
    <scope>NUCLEOTIDE SEQUENCE [LARGE SCALE GENOMIC DNA]</scope>
    <source>
        <strain evidence="2 5">FAM18157</strain>
        <strain evidence="3 4">FAM6012</strain>
    </source>
</reference>
<keyword evidence="3" id="KW-0808">Transferase</keyword>
<dbReference type="GO" id="GO:0016747">
    <property type="term" value="F:acyltransferase activity, transferring groups other than amino-acyl groups"/>
    <property type="evidence" value="ECO:0007669"/>
    <property type="project" value="InterPro"/>
</dbReference>
<protein>
    <submittedName>
        <fullName evidence="3">Ribosomal-protein-alanine acetyltransferase</fullName>
    </submittedName>
</protein>
<evidence type="ECO:0000313" key="4">
    <source>
        <dbReference type="Proteomes" id="UP000284123"/>
    </source>
</evidence>
<dbReference type="Pfam" id="PF13673">
    <property type="entry name" value="Acetyltransf_10"/>
    <property type="match status" value="1"/>
</dbReference>
<feature type="domain" description="N-acetyltransferase" evidence="1">
    <location>
        <begin position="2"/>
        <end position="131"/>
    </location>
</feature>
<dbReference type="Gene3D" id="3.40.630.30">
    <property type="match status" value="1"/>
</dbReference>
<dbReference type="AlphaFoldDB" id="A0A422LVJ7"/>
<dbReference type="EMBL" id="LKFS01000037">
    <property type="protein sequence ID" value="RND82783.1"/>
    <property type="molecule type" value="Genomic_DNA"/>
</dbReference>
<dbReference type="Proteomes" id="UP000284716">
    <property type="component" value="Unassembled WGS sequence"/>
</dbReference>
<dbReference type="EMBL" id="LKGI01000045">
    <property type="protein sequence ID" value="RNE32112.1"/>
    <property type="molecule type" value="Genomic_DNA"/>
</dbReference>
<dbReference type="PANTHER" id="PTHR43233:SF1">
    <property type="entry name" value="FAMILY N-ACETYLTRANSFERASE, PUTATIVE (AFU_ORTHOLOGUE AFUA_6G03350)-RELATED"/>
    <property type="match status" value="1"/>
</dbReference>
<dbReference type="CDD" id="cd04301">
    <property type="entry name" value="NAT_SF"/>
    <property type="match status" value="1"/>
</dbReference>
<evidence type="ECO:0000313" key="3">
    <source>
        <dbReference type="EMBL" id="RNE32112.1"/>
    </source>
</evidence>
<dbReference type="InterPro" id="IPR053144">
    <property type="entry name" value="Acetyltransferase_Butenolide"/>
</dbReference>
<proteinExistence type="predicted"/>
<dbReference type="InterPro" id="IPR016181">
    <property type="entry name" value="Acyl_CoA_acyltransferase"/>
</dbReference>
<gene>
    <name evidence="2" type="ORF">FAM18157_00903</name>
    <name evidence="3" type="ORF">FAM6012_00938</name>
</gene>
<dbReference type="SUPFAM" id="SSF55729">
    <property type="entry name" value="Acyl-CoA N-acyltransferases (Nat)"/>
    <property type="match status" value="1"/>
</dbReference>
<accession>A0A422LVJ7</accession>